<dbReference type="InterPro" id="IPR036097">
    <property type="entry name" value="HisK_dim/P_sf"/>
</dbReference>
<dbReference type="RefSeq" id="WP_073473631.1">
    <property type="nucleotide sequence ID" value="NZ_FQZU01000004.1"/>
</dbReference>
<dbReference type="InterPro" id="IPR003661">
    <property type="entry name" value="HisK_dim/P_dom"/>
</dbReference>
<keyword evidence="11" id="KW-1133">Transmembrane helix</keyword>
<proteinExistence type="predicted"/>
<dbReference type="InterPro" id="IPR001789">
    <property type="entry name" value="Sig_transdc_resp-reg_receiver"/>
</dbReference>
<dbReference type="SUPFAM" id="SSF52172">
    <property type="entry name" value="CheY-like"/>
    <property type="match status" value="1"/>
</dbReference>
<comment type="catalytic activity">
    <reaction evidence="1">
        <text>ATP + protein L-histidine = ADP + protein N-phospho-L-histidine.</text>
        <dbReference type="EC" id="2.7.13.3"/>
    </reaction>
</comment>
<evidence type="ECO:0000313" key="15">
    <source>
        <dbReference type="Proteomes" id="UP000183994"/>
    </source>
</evidence>
<keyword evidence="5" id="KW-0547">Nucleotide-binding</keyword>
<evidence type="ECO:0000256" key="8">
    <source>
        <dbReference type="ARBA" id="ARBA00023012"/>
    </source>
</evidence>
<dbReference type="STRING" id="1121393.SAMN02745216_01022"/>
<evidence type="ECO:0000256" key="1">
    <source>
        <dbReference type="ARBA" id="ARBA00000085"/>
    </source>
</evidence>
<dbReference type="EMBL" id="FQZU01000004">
    <property type="protein sequence ID" value="SHJ09768.1"/>
    <property type="molecule type" value="Genomic_DNA"/>
</dbReference>
<dbReference type="PRINTS" id="PR00344">
    <property type="entry name" value="BCTRLSENSOR"/>
</dbReference>
<keyword evidence="11" id="KW-0472">Membrane</keyword>
<evidence type="ECO:0000259" key="12">
    <source>
        <dbReference type="PROSITE" id="PS50109"/>
    </source>
</evidence>
<sequence>MPSSLHKRRSPKKNEVQNTLSLVQSLVFGVPFLCMLYLQYRGIIQVTTWMVLVMAFSLLLILAGFMILSRFFARVSEFSAMVKKAAEGQTTVFAYQDSAGELREVAGAFNEVLKKMESANTELSRKVQGLSVMKELLNSVDQCDSMESLMNLLLEKSMRLSGAEIGSVFSYDPHTKNLVLVRYHGPGAPPPPDFPVDETSPVLSQVLKTKKNLVVRDIEEDPRVEKSNNPKYGPPSFISMPVFAGKYFTGVLNLAGKSDNQPFDEEDEQLLSLVVGEMGFALQNTLLQKLYDAQVRESDRHKNLYQEELDIRKRLESERNQLSSQMVHAQKMQAIGTLAGGIAHDFNNLLMAIQGNVSLMLLTSSPHEDNYERLKSIEKQVSSGSKLTGQLLGFARKGRLEWKPIQLNRIVRESCETFARTRKDVSVTLNLAADLFPVRADQAQMEQVLWNLFINASDAMPEGGGLSLTTCNVTHEDIVGMKKAVKAGKYVHLRLTDTGTGIPPKIMDRIFEPFFTTKEIGKGTGLGLASVYGVVKGHGGYVNAASELGSGTTFRVYLPASDAEAPAAAPPTRDPIPGTGSILLVDDEESVLKVGEEMLSSLGYKVYSASSGMQAVDMLKSGLDDIDVLILDLVMPGLSGVATYDLIKEVNPGVKVLLSSGFDQKDSSTDLLKRGCMGFIQKPFSINFLSEVIHNIMKTEKA</sequence>
<feature type="transmembrane region" description="Helical" evidence="11">
    <location>
        <begin position="20"/>
        <end position="40"/>
    </location>
</feature>
<dbReference type="SUPFAM" id="SSF55781">
    <property type="entry name" value="GAF domain-like"/>
    <property type="match status" value="1"/>
</dbReference>
<dbReference type="SMART" id="SM00388">
    <property type="entry name" value="HisKA"/>
    <property type="match status" value="1"/>
</dbReference>
<dbReference type="InterPro" id="IPR005467">
    <property type="entry name" value="His_kinase_dom"/>
</dbReference>
<dbReference type="SUPFAM" id="SSF55874">
    <property type="entry name" value="ATPase domain of HSP90 chaperone/DNA topoisomerase II/histidine kinase"/>
    <property type="match status" value="1"/>
</dbReference>
<dbReference type="InterPro" id="IPR004358">
    <property type="entry name" value="Sig_transdc_His_kin-like_C"/>
</dbReference>
<gene>
    <name evidence="14" type="ORF">SAMN02745216_01022</name>
</gene>
<dbReference type="InterPro" id="IPR011006">
    <property type="entry name" value="CheY-like_superfamily"/>
</dbReference>
<dbReference type="PANTHER" id="PTHR43065">
    <property type="entry name" value="SENSOR HISTIDINE KINASE"/>
    <property type="match status" value="1"/>
</dbReference>
<dbReference type="AlphaFoldDB" id="A0A1M6GIM4"/>
<dbReference type="CDD" id="cd00082">
    <property type="entry name" value="HisKA"/>
    <property type="match status" value="1"/>
</dbReference>
<dbReference type="PANTHER" id="PTHR43065:SF46">
    <property type="entry name" value="C4-DICARBOXYLATE TRANSPORT SENSOR PROTEIN DCTB"/>
    <property type="match status" value="1"/>
</dbReference>
<dbReference type="SMART" id="SM00387">
    <property type="entry name" value="HATPase_c"/>
    <property type="match status" value="1"/>
</dbReference>
<evidence type="ECO:0000256" key="6">
    <source>
        <dbReference type="ARBA" id="ARBA00022777"/>
    </source>
</evidence>
<feature type="domain" description="Response regulatory" evidence="13">
    <location>
        <begin position="581"/>
        <end position="697"/>
    </location>
</feature>
<dbReference type="SMART" id="SM00065">
    <property type="entry name" value="GAF"/>
    <property type="match status" value="1"/>
</dbReference>
<dbReference type="Pfam" id="PF13185">
    <property type="entry name" value="GAF_2"/>
    <property type="match status" value="1"/>
</dbReference>
<evidence type="ECO:0000259" key="13">
    <source>
        <dbReference type="PROSITE" id="PS50110"/>
    </source>
</evidence>
<dbReference type="InterPro" id="IPR029016">
    <property type="entry name" value="GAF-like_dom_sf"/>
</dbReference>
<keyword evidence="7" id="KW-0067">ATP-binding</keyword>
<dbReference type="Gene3D" id="3.30.565.10">
    <property type="entry name" value="Histidine kinase-like ATPase, C-terminal domain"/>
    <property type="match status" value="1"/>
</dbReference>
<feature type="modified residue" description="4-aspartylphosphate" evidence="9">
    <location>
        <position position="632"/>
    </location>
</feature>
<dbReference type="PROSITE" id="PS50110">
    <property type="entry name" value="RESPONSE_REGULATORY"/>
    <property type="match status" value="1"/>
</dbReference>
<evidence type="ECO:0000256" key="2">
    <source>
        <dbReference type="ARBA" id="ARBA00012438"/>
    </source>
</evidence>
<keyword evidence="6" id="KW-0418">Kinase</keyword>
<evidence type="ECO:0000313" key="14">
    <source>
        <dbReference type="EMBL" id="SHJ09768.1"/>
    </source>
</evidence>
<keyword evidence="10" id="KW-0175">Coiled coil</keyword>
<feature type="transmembrane region" description="Helical" evidence="11">
    <location>
        <begin position="46"/>
        <end position="68"/>
    </location>
</feature>
<evidence type="ECO:0000256" key="3">
    <source>
        <dbReference type="ARBA" id="ARBA00022553"/>
    </source>
</evidence>
<keyword evidence="11" id="KW-0812">Transmembrane</keyword>
<keyword evidence="8" id="KW-0902">Two-component regulatory system</keyword>
<dbReference type="InterPro" id="IPR036890">
    <property type="entry name" value="HATPase_C_sf"/>
</dbReference>
<dbReference type="SUPFAM" id="SSF47384">
    <property type="entry name" value="Homodimeric domain of signal transducing histidine kinase"/>
    <property type="match status" value="1"/>
</dbReference>
<dbReference type="Pfam" id="PF00072">
    <property type="entry name" value="Response_reg"/>
    <property type="match status" value="1"/>
</dbReference>
<evidence type="ECO:0000256" key="9">
    <source>
        <dbReference type="PROSITE-ProRule" id="PRU00169"/>
    </source>
</evidence>
<dbReference type="Gene3D" id="6.10.340.10">
    <property type="match status" value="1"/>
</dbReference>
<dbReference type="Gene3D" id="3.30.450.40">
    <property type="match status" value="1"/>
</dbReference>
<dbReference type="PROSITE" id="PS50109">
    <property type="entry name" value="HIS_KIN"/>
    <property type="match status" value="1"/>
</dbReference>
<dbReference type="InterPro" id="IPR003018">
    <property type="entry name" value="GAF"/>
</dbReference>
<evidence type="ECO:0000256" key="10">
    <source>
        <dbReference type="SAM" id="Coils"/>
    </source>
</evidence>
<dbReference type="GO" id="GO:0000155">
    <property type="term" value="F:phosphorelay sensor kinase activity"/>
    <property type="evidence" value="ECO:0007669"/>
    <property type="project" value="InterPro"/>
</dbReference>
<dbReference type="Pfam" id="PF00512">
    <property type="entry name" value="HisKA"/>
    <property type="match status" value="1"/>
</dbReference>
<keyword evidence="4" id="KW-0808">Transferase</keyword>
<keyword evidence="15" id="KW-1185">Reference proteome</keyword>
<evidence type="ECO:0000256" key="11">
    <source>
        <dbReference type="SAM" id="Phobius"/>
    </source>
</evidence>
<dbReference type="Proteomes" id="UP000183994">
    <property type="component" value="Unassembled WGS sequence"/>
</dbReference>
<dbReference type="Pfam" id="PF02518">
    <property type="entry name" value="HATPase_c"/>
    <property type="match status" value="1"/>
</dbReference>
<dbReference type="Gene3D" id="1.10.287.130">
    <property type="match status" value="1"/>
</dbReference>
<organism evidence="14 15">
    <name type="scientific">Desulfatibacillum alkenivorans DSM 16219</name>
    <dbReference type="NCBI Taxonomy" id="1121393"/>
    <lineage>
        <taxon>Bacteria</taxon>
        <taxon>Pseudomonadati</taxon>
        <taxon>Thermodesulfobacteriota</taxon>
        <taxon>Desulfobacteria</taxon>
        <taxon>Desulfobacterales</taxon>
        <taxon>Desulfatibacillaceae</taxon>
        <taxon>Desulfatibacillum</taxon>
    </lineage>
</organism>
<evidence type="ECO:0000256" key="4">
    <source>
        <dbReference type="ARBA" id="ARBA00022679"/>
    </source>
</evidence>
<dbReference type="EC" id="2.7.13.3" evidence="2"/>
<dbReference type="GO" id="GO:0005524">
    <property type="term" value="F:ATP binding"/>
    <property type="evidence" value="ECO:0007669"/>
    <property type="project" value="UniProtKB-KW"/>
</dbReference>
<name>A0A1M6GIM4_9BACT</name>
<dbReference type="CDD" id="cd00156">
    <property type="entry name" value="REC"/>
    <property type="match status" value="1"/>
</dbReference>
<keyword evidence="3 9" id="KW-0597">Phosphoprotein</keyword>
<dbReference type="Gene3D" id="3.40.50.2300">
    <property type="match status" value="1"/>
</dbReference>
<dbReference type="SMART" id="SM00448">
    <property type="entry name" value="REC"/>
    <property type="match status" value="1"/>
</dbReference>
<dbReference type="InterPro" id="IPR003594">
    <property type="entry name" value="HATPase_dom"/>
</dbReference>
<evidence type="ECO:0000256" key="5">
    <source>
        <dbReference type="ARBA" id="ARBA00022741"/>
    </source>
</evidence>
<feature type="domain" description="Histidine kinase" evidence="12">
    <location>
        <begin position="341"/>
        <end position="562"/>
    </location>
</feature>
<reference evidence="15" key="1">
    <citation type="submission" date="2016-11" db="EMBL/GenBank/DDBJ databases">
        <authorList>
            <person name="Varghese N."/>
            <person name="Submissions S."/>
        </authorList>
    </citation>
    <scope>NUCLEOTIDE SEQUENCE [LARGE SCALE GENOMIC DNA]</scope>
    <source>
        <strain evidence="15">DSM 16219</strain>
    </source>
</reference>
<protein>
    <recommendedName>
        <fullName evidence="2">histidine kinase</fullName>
        <ecNumber evidence="2">2.7.13.3</ecNumber>
    </recommendedName>
</protein>
<evidence type="ECO:0000256" key="7">
    <source>
        <dbReference type="ARBA" id="ARBA00022840"/>
    </source>
</evidence>
<accession>A0A1M6GIM4</accession>
<feature type="coiled-coil region" evidence="10">
    <location>
        <begin position="305"/>
        <end position="332"/>
    </location>
</feature>